<evidence type="ECO:0000313" key="2">
    <source>
        <dbReference type="EMBL" id="CDW22234.1"/>
    </source>
</evidence>
<accession>A0A0K2T814</accession>
<proteinExistence type="predicted"/>
<organism evidence="2">
    <name type="scientific">Lepeophtheirus salmonis</name>
    <name type="common">Salmon louse</name>
    <name type="synonym">Caligus salmonis</name>
    <dbReference type="NCBI Taxonomy" id="72036"/>
    <lineage>
        <taxon>Eukaryota</taxon>
        <taxon>Metazoa</taxon>
        <taxon>Ecdysozoa</taxon>
        <taxon>Arthropoda</taxon>
        <taxon>Crustacea</taxon>
        <taxon>Multicrustacea</taxon>
        <taxon>Hexanauplia</taxon>
        <taxon>Copepoda</taxon>
        <taxon>Siphonostomatoida</taxon>
        <taxon>Caligidae</taxon>
        <taxon>Lepeophtheirus</taxon>
    </lineage>
</organism>
<feature type="region of interest" description="Disordered" evidence="1">
    <location>
        <begin position="1"/>
        <end position="25"/>
    </location>
</feature>
<protein>
    <submittedName>
        <fullName evidence="2">Uncharacterized protein</fullName>
    </submittedName>
</protein>
<name>A0A0K2T814_LEPSM</name>
<dbReference type="AlphaFoldDB" id="A0A0K2T814"/>
<sequence length="47" mass="5045">MKRPNTSEVTLRLTTSTLPDGNEQGFKGCNCTDSKQISSSAKKGTLL</sequence>
<dbReference type="EMBL" id="HACA01004873">
    <property type="protein sequence ID" value="CDW22234.1"/>
    <property type="molecule type" value="Transcribed_RNA"/>
</dbReference>
<evidence type="ECO:0000256" key="1">
    <source>
        <dbReference type="SAM" id="MobiDB-lite"/>
    </source>
</evidence>
<feature type="compositionally biased region" description="Polar residues" evidence="1">
    <location>
        <begin position="1"/>
        <end position="19"/>
    </location>
</feature>
<reference evidence="2" key="1">
    <citation type="submission" date="2014-05" db="EMBL/GenBank/DDBJ databases">
        <authorList>
            <person name="Chronopoulou M."/>
        </authorList>
    </citation>
    <scope>NUCLEOTIDE SEQUENCE</scope>
    <source>
        <tissue evidence="2">Whole organism</tissue>
    </source>
</reference>